<proteinExistence type="inferred from homology"/>
<keyword evidence="18" id="KW-1185">Reference proteome</keyword>
<dbReference type="EMBL" id="FQXT01000002">
    <property type="protein sequence ID" value="SHH88544.1"/>
    <property type="molecule type" value="Genomic_DNA"/>
</dbReference>
<evidence type="ECO:0000256" key="3">
    <source>
        <dbReference type="ARBA" id="ARBA00022801"/>
    </source>
</evidence>
<protein>
    <recommendedName>
        <fullName evidence="9">DNA 3'-5' helicase</fullName>
        <ecNumber evidence="9">5.6.2.4</ecNumber>
    </recommendedName>
    <alternativeName>
        <fullName evidence="10">DNA 3'-5' helicase II</fullName>
    </alternativeName>
</protein>
<dbReference type="GO" id="GO:0000725">
    <property type="term" value="P:recombinational repair"/>
    <property type="evidence" value="ECO:0007669"/>
    <property type="project" value="TreeGrafter"/>
</dbReference>
<dbReference type="GO" id="GO:0016787">
    <property type="term" value="F:hydrolase activity"/>
    <property type="evidence" value="ECO:0007669"/>
    <property type="project" value="UniProtKB-UniRule"/>
</dbReference>
<dbReference type="GO" id="GO:0003677">
    <property type="term" value="F:DNA binding"/>
    <property type="evidence" value="ECO:0007669"/>
    <property type="project" value="UniProtKB-KW"/>
</dbReference>
<dbReference type="Gene3D" id="3.40.50.300">
    <property type="entry name" value="P-loop containing nucleotide triphosphate hydrolases"/>
    <property type="match status" value="2"/>
</dbReference>
<keyword evidence="4 12" id="KW-0347">Helicase</keyword>
<dbReference type="PROSITE" id="PS51217">
    <property type="entry name" value="UVRD_HELICASE_CTER"/>
    <property type="match status" value="1"/>
</dbReference>
<feature type="domain" description="UvrD-like helicase ATP-binding" evidence="13">
    <location>
        <begin position="4"/>
        <end position="288"/>
    </location>
</feature>
<dbReference type="STRING" id="573501.SAMN04487999_1276"/>
<sequence length="608" mass="69272">MQQINLSPKQQEIVGLNEGAFLILASAGSGKTRVLTERIKRLSESPNGKILAITFTNKAAAEIRERLGTSDRIKKNVFVGTFHSFCQSILELRFKLLGYSKMPHIFEDDADRIELIKQAIKSVPYFDSIYNDLEPKKKNQYTYNALQFISTVKREVLTAEELAEGSENNEYEYLYETYQDILKSNNAIDFDDIIRLVYELFTNNESVANLYRKSYSYICIDECQDLNKLQYYLLKSLCGNTFKSIMMVGDPNQAIYGFNGSAASFMEEDFVSDFAANKITLDENYRCSKSVIEASNVLMNLEVEVVNFVIPGVFEIYEASSENDEAQFVVGTIKKLLKATTHKDIEGDITFDKISILGRNKYVFTQVEEELRAESIPFYYKSGNASIKFSSASMKAFDLFFRVKINPLDKLHQKRLEDMLKVGDINSSEELKSSKLPIASDIKCLLDNASIDNFHIKINELKSIFNNSDLEDDEKKLTLDELNDLENHLVQYKKQNLKPSLDGFKSALALGLTNNSTNKETGICLSTVHTMKGQESEIVFLIGMDDGTFPDFRAVNKGGEELQQEKNNTYVAFTRAKRFLYVSYPKKRLMPWGDHKAKTISRFLKPLV</sequence>
<dbReference type="GO" id="GO:0005524">
    <property type="term" value="F:ATP binding"/>
    <property type="evidence" value="ECO:0007669"/>
    <property type="project" value="UniProtKB-UniRule"/>
</dbReference>
<dbReference type="OrthoDB" id="1100019at2"/>
<accession>A0A1M5WN58</accession>
<dbReference type="Gene3D" id="1.10.10.160">
    <property type="match status" value="1"/>
</dbReference>
<dbReference type="EMBL" id="QOVN01000001">
    <property type="protein sequence ID" value="RXG31427.1"/>
    <property type="molecule type" value="Genomic_DNA"/>
</dbReference>
<evidence type="ECO:0000256" key="4">
    <source>
        <dbReference type="ARBA" id="ARBA00022806"/>
    </source>
</evidence>
<dbReference type="PANTHER" id="PTHR11070:SF2">
    <property type="entry name" value="ATP-DEPENDENT DNA HELICASE SRS2"/>
    <property type="match status" value="1"/>
</dbReference>
<comment type="similarity">
    <text evidence="1">Belongs to the helicase family. UvrD subfamily.</text>
</comment>
<evidence type="ECO:0000256" key="1">
    <source>
        <dbReference type="ARBA" id="ARBA00009922"/>
    </source>
</evidence>
<dbReference type="SUPFAM" id="SSF52540">
    <property type="entry name" value="P-loop containing nucleoside triphosphate hydrolases"/>
    <property type="match status" value="1"/>
</dbReference>
<reference evidence="16" key="1">
    <citation type="submission" date="2016-11" db="EMBL/GenBank/DDBJ databases">
        <authorList>
            <person name="Jaros S."/>
            <person name="Januszkiewicz K."/>
            <person name="Wedrychowicz H."/>
        </authorList>
    </citation>
    <scope>NUCLEOTIDE SEQUENCE [LARGE SCALE GENOMIC DNA]</scope>
    <source>
        <strain evidence="16">DSM 19859</strain>
    </source>
</reference>
<evidence type="ECO:0000313" key="15">
    <source>
        <dbReference type="EMBL" id="RXG31427.1"/>
    </source>
</evidence>
<evidence type="ECO:0000256" key="2">
    <source>
        <dbReference type="ARBA" id="ARBA00022741"/>
    </source>
</evidence>
<keyword evidence="3 12" id="KW-0378">Hydrolase</keyword>
<keyword evidence="2 12" id="KW-0547">Nucleotide-binding</keyword>
<dbReference type="InterPro" id="IPR027417">
    <property type="entry name" value="P-loop_NTPase"/>
</dbReference>
<dbReference type="Pfam" id="PF13361">
    <property type="entry name" value="UvrD_C"/>
    <property type="match status" value="2"/>
</dbReference>
<keyword evidence="6" id="KW-0238">DNA-binding</keyword>
<evidence type="ECO:0000256" key="12">
    <source>
        <dbReference type="PROSITE-ProRule" id="PRU00560"/>
    </source>
</evidence>
<evidence type="ECO:0000256" key="6">
    <source>
        <dbReference type="ARBA" id="ARBA00023125"/>
    </source>
</evidence>
<evidence type="ECO:0000259" key="13">
    <source>
        <dbReference type="PROSITE" id="PS51198"/>
    </source>
</evidence>
<dbReference type="EC" id="5.6.2.4" evidence="9"/>
<reference evidence="15 18" key="3">
    <citation type="submission" date="2018-07" db="EMBL/GenBank/DDBJ databases">
        <title>Leeuwenhoekiella genomics.</title>
        <authorList>
            <person name="Tahon G."/>
            <person name="Willems A."/>
        </authorList>
    </citation>
    <scope>NUCLEOTIDE SEQUENCE [LARGE SCALE GENOMIC DNA]</scope>
    <source>
        <strain evidence="15 18">LMG 24856</strain>
    </source>
</reference>
<dbReference type="InterPro" id="IPR000212">
    <property type="entry name" value="DNA_helicase_UvrD/REP"/>
</dbReference>
<dbReference type="InterPro" id="IPR014017">
    <property type="entry name" value="DNA_helicase_UvrD-like_C"/>
</dbReference>
<feature type="binding site" evidence="12">
    <location>
        <begin position="25"/>
        <end position="32"/>
    </location>
    <ligand>
        <name>ATP</name>
        <dbReference type="ChEBI" id="CHEBI:30616"/>
    </ligand>
</feature>
<dbReference type="Proteomes" id="UP000290037">
    <property type="component" value="Unassembled WGS sequence"/>
</dbReference>
<dbReference type="Proteomes" id="UP000184240">
    <property type="component" value="Unassembled WGS sequence"/>
</dbReference>
<gene>
    <name evidence="15" type="ORF">DSM01_568</name>
    <name evidence="16" type="ORF">SAMN04487999_1276</name>
</gene>
<name>A0A1M5WN58_9FLAO</name>
<evidence type="ECO:0000313" key="17">
    <source>
        <dbReference type="Proteomes" id="UP000184240"/>
    </source>
</evidence>
<evidence type="ECO:0000256" key="5">
    <source>
        <dbReference type="ARBA" id="ARBA00022840"/>
    </source>
</evidence>
<evidence type="ECO:0000256" key="9">
    <source>
        <dbReference type="ARBA" id="ARBA00034808"/>
    </source>
</evidence>
<evidence type="ECO:0000256" key="7">
    <source>
        <dbReference type="ARBA" id="ARBA00023235"/>
    </source>
</evidence>
<dbReference type="InterPro" id="IPR013986">
    <property type="entry name" value="DExx_box_DNA_helicase_dom_sf"/>
</dbReference>
<dbReference type="GO" id="GO:0043138">
    <property type="term" value="F:3'-5' DNA helicase activity"/>
    <property type="evidence" value="ECO:0007669"/>
    <property type="project" value="UniProtKB-EC"/>
</dbReference>
<dbReference type="CDD" id="cd17932">
    <property type="entry name" value="DEXQc_UvrD"/>
    <property type="match status" value="1"/>
</dbReference>
<organism evidence="16 17">
    <name type="scientific">Leeuwenhoekiella palythoae</name>
    <dbReference type="NCBI Taxonomy" id="573501"/>
    <lineage>
        <taxon>Bacteria</taxon>
        <taxon>Pseudomonadati</taxon>
        <taxon>Bacteroidota</taxon>
        <taxon>Flavobacteriia</taxon>
        <taxon>Flavobacteriales</taxon>
        <taxon>Flavobacteriaceae</taxon>
        <taxon>Leeuwenhoekiella</taxon>
    </lineage>
</organism>
<reference evidence="17" key="2">
    <citation type="submission" date="2016-11" db="EMBL/GenBank/DDBJ databases">
        <authorList>
            <person name="Varghese N."/>
            <person name="Submissions S."/>
        </authorList>
    </citation>
    <scope>NUCLEOTIDE SEQUENCE [LARGE SCALE GENOMIC DNA]</scope>
    <source>
        <strain evidence="17">DSM 19859</strain>
    </source>
</reference>
<dbReference type="RefSeq" id="WP_072981424.1">
    <property type="nucleotide sequence ID" value="NZ_FQXT01000002.1"/>
</dbReference>
<evidence type="ECO:0000256" key="8">
    <source>
        <dbReference type="ARBA" id="ARBA00034617"/>
    </source>
</evidence>
<comment type="catalytic activity">
    <reaction evidence="8">
        <text>Couples ATP hydrolysis with the unwinding of duplex DNA by translocating in the 3'-5' direction.</text>
        <dbReference type="EC" id="5.6.2.4"/>
    </reaction>
</comment>
<dbReference type="PANTHER" id="PTHR11070">
    <property type="entry name" value="UVRD / RECB / PCRA DNA HELICASE FAMILY MEMBER"/>
    <property type="match status" value="1"/>
</dbReference>
<evidence type="ECO:0000313" key="16">
    <source>
        <dbReference type="EMBL" id="SHH88544.1"/>
    </source>
</evidence>
<evidence type="ECO:0000256" key="10">
    <source>
        <dbReference type="ARBA" id="ARBA00034923"/>
    </source>
</evidence>
<keyword evidence="7" id="KW-0413">Isomerase</keyword>
<evidence type="ECO:0000313" key="18">
    <source>
        <dbReference type="Proteomes" id="UP000290037"/>
    </source>
</evidence>
<dbReference type="InterPro" id="IPR014016">
    <property type="entry name" value="UvrD-like_ATP-bd"/>
</dbReference>
<dbReference type="Pfam" id="PF00580">
    <property type="entry name" value="UvrD-helicase"/>
    <property type="match status" value="1"/>
</dbReference>
<comment type="catalytic activity">
    <reaction evidence="11">
        <text>ATP + H2O = ADP + phosphate + H(+)</text>
        <dbReference type="Rhea" id="RHEA:13065"/>
        <dbReference type="ChEBI" id="CHEBI:15377"/>
        <dbReference type="ChEBI" id="CHEBI:15378"/>
        <dbReference type="ChEBI" id="CHEBI:30616"/>
        <dbReference type="ChEBI" id="CHEBI:43474"/>
        <dbReference type="ChEBI" id="CHEBI:456216"/>
        <dbReference type="EC" id="5.6.2.4"/>
    </reaction>
</comment>
<dbReference type="Gene3D" id="1.10.486.10">
    <property type="entry name" value="PCRA, domain 4"/>
    <property type="match status" value="1"/>
</dbReference>
<evidence type="ECO:0000256" key="11">
    <source>
        <dbReference type="ARBA" id="ARBA00048988"/>
    </source>
</evidence>
<evidence type="ECO:0000259" key="14">
    <source>
        <dbReference type="PROSITE" id="PS51217"/>
    </source>
</evidence>
<feature type="domain" description="UvrD-like helicase C-terminal" evidence="14">
    <location>
        <begin position="283"/>
        <end position="533"/>
    </location>
</feature>
<dbReference type="AlphaFoldDB" id="A0A1M5WN58"/>
<keyword evidence="5 12" id="KW-0067">ATP-binding</keyword>
<dbReference type="PROSITE" id="PS51198">
    <property type="entry name" value="UVRD_HELICASE_ATP_BIND"/>
    <property type="match status" value="1"/>
</dbReference>